<dbReference type="Proteomes" id="UP000887574">
    <property type="component" value="Unplaced"/>
</dbReference>
<name>A0A915CQ37_9BILA</name>
<evidence type="ECO:0000313" key="1">
    <source>
        <dbReference type="Proteomes" id="UP000887574"/>
    </source>
</evidence>
<sequence length="66" mass="7761">MTLAMDVNQFQQFMVVQKQQQAAMAQQQQLQQQQHQEVMELVMHFVEELKSFLIDLDCLRPVIVIG</sequence>
<dbReference type="AlphaFoldDB" id="A0A915CQ37"/>
<evidence type="ECO:0000313" key="2">
    <source>
        <dbReference type="WBParaSite" id="jg10920"/>
    </source>
</evidence>
<reference evidence="2" key="1">
    <citation type="submission" date="2022-11" db="UniProtKB">
        <authorList>
            <consortium name="WormBaseParasite"/>
        </authorList>
    </citation>
    <scope>IDENTIFICATION</scope>
</reference>
<accession>A0A915CQ37</accession>
<organism evidence="1 2">
    <name type="scientific">Ditylenchus dipsaci</name>
    <dbReference type="NCBI Taxonomy" id="166011"/>
    <lineage>
        <taxon>Eukaryota</taxon>
        <taxon>Metazoa</taxon>
        <taxon>Ecdysozoa</taxon>
        <taxon>Nematoda</taxon>
        <taxon>Chromadorea</taxon>
        <taxon>Rhabditida</taxon>
        <taxon>Tylenchina</taxon>
        <taxon>Tylenchomorpha</taxon>
        <taxon>Sphaerularioidea</taxon>
        <taxon>Anguinidae</taxon>
        <taxon>Anguininae</taxon>
        <taxon>Ditylenchus</taxon>
    </lineage>
</organism>
<proteinExistence type="predicted"/>
<dbReference type="WBParaSite" id="jg10920">
    <property type="protein sequence ID" value="jg10920"/>
    <property type="gene ID" value="jg10920"/>
</dbReference>
<keyword evidence="1" id="KW-1185">Reference proteome</keyword>
<protein>
    <submittedName>
        <fullName evidence="2">Uncharacterized protein</fullName>
    </submittedName>
</protein>